<keyword evidence="6" id="KW-0119">Carbohydrate metabolism</keyword>
<keyword evidence="6" id="KW-0067">ATP-binding</keyword>
<comment type="function">
    <text evidence="6">Highly specific D-xylulose kinase which participates in the catabolism of xylose. Xylose is a major component of hemicelluloses such as xylan. Most fungi utilize D-xylose via three enzymatic reactions, xylose reductase (XR), xylitol dehydrogenase (XDH), and xylulokinase, to form xylulose 5-phosphate, which enters pentose phosphate pathway.</text>
</comment>
<feature type="non-terminal residue" evidence="8">
    <location>
        <position position="388"/>
    </location>
</feature>
<keyword evidence="6" id="KW-0547">Nucleotide-binding</keyword>
<evidence type="ECO:0000259" key="7">
    <source>
        <dbReference type="Pfam" id="PF00370"/>
    </source>
</evidence>
<evidence type="ECO:0000256" key="3">
    <source>
        <dbReference type="ARBA" id="ARBA00022679"/>
    </source>
</evidence>
<accession>A0A4S4L2L9</accession>
<dbReference type="OrthoDB" id="1728974at2759"/>
<organism evidence="8 9">
    <name type="scientific">Phellinidium pouzarii</name>
    <dbReference type="NCBI Taxonomy" id="167371"/>
    <lineage>
        <taxon>Eukaryota</taxon>
        <taxon>Fungi</taxon>
        <taxon>Dikarya</taxon>
        <taxon>Basidiomycota</taxon>
        <taxon>Agaricomycotina</taxon>
        <taxon>Agaricomycetes</taxon>
        <taxon>Hymenochaetales</taxon>
        <taxon>Hymenochaetaceae</taxon>
        <taxon>Phellinidium</taxon>
    </lineage>
</organism>
<dbReference type="GO" id="GO:0005524">
    <property type="term" value="F:ATP binding"/>
    <property type="evidence" value="ECO:0007669"/>
    <property type="project" value="UniProtKB-UniRule"/>
</dbReference>
<evidence type="ECO:0000256" key="2">
    <source>
        <dbReference type="ARBA" id="ARBA00022629"/>
    </source>
</evidence>
<dbReference type="InterPro" id="IPR018484">
    <property type="entry name" value="FGGY_N"/>
</dbReference>
<dbReference type="FunFam" id="3.30.420.40:FF:000118">
    <property type="entry name" value="Xylulose kinase 2"/>
    <property type="match status" value="1"/>
</dbReference>
<proteinExistence type="inferred from homology"/>
<dbReference type="GO" id="GO:0042732">
    <property type="term" value="P:D-xylose metabolic process"/>
    <property type="evidence" value="ECO:0007669"/>
    <property type="project" value="UniProtKB-UniRule"/>
</dbReference>
<evidence type="ECO:0000256" key="6">
    <source>
        <dbReference type="RuleBase" id="RU367058"/>
    </source>
</evidence>
<dbReference type="SUPFAM" id="SSF53067">
    <property type="entry name" value="Actin-like ATPase domain"/>
    <property type="match status" value="1"/>
</dbReference>
<gene>
    <name evidence="8" type="ORF">EW145_g4733</name>
</gene>
<keyword evidence="3 6" id="KW-0808">Transferase</keyword>
<comment type="similarity">
    <text evidence="1 6">Belongs to the FGGY kinase family.</text>
</comment>
<comment type="caution">
    <text evidence="8">The sequence shown here is derived from an EMBL/GenBank/DDBJ whole genome shotgun (WGS) entry which is preliminary data.</text>
</comment>
<feature type="domain" description="Carbohydrate kinase FGGY N-terminal" evidence="7">
    <location>
        <begin position="174"/>
        <end position="324"/>
    </location>
</feature>
<dbReference type="PANTHER" id="PTHR10196:SF57">
    <property type="entry name" value="XYLULOSE KINASE"/>
    <property type="match status" value="1"/>
</dbReference>
<evidence type="ECO:0000313" key="8">
    <source>
        <dbReference type="EMBL" id="THH05515.1"/>
    </source>
</evidence>
<evidence type="ECO:0000256" key="4">
    <source>
        <dbReference type="ARBA" id="ARBA00022777"/>
    </source>
</evidence>
<dbReference type="Proteomes" id="UP000308199">
    <property type="component" value="Unassembled WGS sequence"/>
</dbReference>
<evidence type="ECO:0000256" key="1">
    <source>
        <dbReference type="ARBA" id="ARBA00009156"/>
    </source>
</evidence>
<evidence type="ECO:0000256" key="5">
    <source>
        <dbReference type="ARBA" id="ARBA00048885"/>
    </source>
</evidence>
<dbReference type="GO" id="GO:0004856">
    <property type="term" value="F:D-xylulokinase activity"/>
    <property type="evidence" value="ECO:0007669"/>
    <property type="project" value="UniProtKB-UniRule"/>
</dbReference>
<dbReference type="PANTHER" id="PTHR10196">
    <property type="entry name" value="SUGAR KINASE"/>
    <property type="match status" value="1"/>
</dbReference>
<dbReference type="GO" id="GO:0005829">
    <property type="term" value="C:cytosol"/>
    <property type="evidence" value="ECO:0007669"/>
    <property type="project" value="TreeGrafter"/>
</dbReference>
<reference evidence="8 9" key="1">
    <citation type="submission" date="2019-02" db="EMBL/GenBank/DDBJ databases">
        <title>Genome sequencing of the rare red list fungi Phellinidium pouzarii.</title>
        <authorList>
            <person name="Buettner E."/>
            <person name="Kellner H."/>
        </authorList>
    </citation>
    <scope>NUCLEOTIDE SEQUENCE [LARGE SCALE GENOMIC DNA]</scope>
    <source>
        <strain evidence="8 9">DSM 108285</strain>
    </source>
</reference>
<dbReference type="CDD" id="cd07776">
    <property type="entry name" value="ASKHA_NBD_FGGY_SpXK-like"/>
    <property type="match status" value="1"/>
</dbReference>
<sequence>MPALVDVLLAPPALVPLKSVDYCPPSKLKVIGNNTPLPPSLDESPLFLGLDLSTQQLKAIIASANGLVEHETAVNFDRDLPQFGTKGGAIQGSRAGEVTSPVALWVAALDLLLERMKNEHVAVHRIAGISGAGQQHSSVYWSHDAPKLLSSLDAGRSLVEQLVPAAFSVAQSPIWQDSSTTQECKELDEAMGGKQNLADLSGSRAYERFTGPQIMKIRKTDPKAYAATSRISLVSSFIPSLFLGEVAPIEVSDASGMNLMNVFTHTWDDKLLDICGGPELHAKLGPEPVHGGAFLGKICGWWVKRWGFSPDCRIAPFTGDNSATMASLSTPGDGILSLGTSTTFLLDIPPSKLAPTRFTTSHLLAHPAHDDASIAMLCYKNGALAREQ</sequence>
<dbReference type="GO" id="GO:0005997">
    <property type="term" value="P:xylulose metabolic process"/>
    <property type="evidence" value="ECO:0007669"/>
    <property type="project" value="TreeGrafter"/>
</dbReference>
<comment type="catalytic activity">
    <reaction evidence="5 6">
        <text>D-xylulose + ATP = D-xylulose 5-phosphate + ADP + H(+)</text>
        <dbReference type="Rhea" id="RHEA:10964"/>
        <dbReference type="ChEBI" id="CHEBI:15378"/>
        <dbReference type="ChEBI" id="CHEBI:17140"/>
        <dbReference type="ChEBI" id="CHEBI:30616"/>
        <dbReference type="ChEBI" id="CHEBI:57737"/>
        <dbReference type="ChEBI" id="CHEBI:456216"/>
        <dbReference type="EC" id="2.7.1.17"/>
    </reaction>
</comment>
<dbReference type="EMBL" id="SGPK01000256">
    <property type="protein sequence ID" value="THH05515.1"/>
    <property type="molecule type" value="Genomic_DNA"/>
</dbReference>
<keyword evidence="2 6" id="KW-0859">Xylose metabolism</keyword>
<name>A0A4S4L2L9_9AGAM</name>
<dbReference type="AlphaFoldDB" id="A0A4S4L2L9"/>
<evidence type="ECO:0000313" key="9">
    <source>
        <dbReference type="Proteomes" id="UP000308199"/>
    </source>
</evidence>
<protein>
    <recommendedName>
        <fullName evidence="6">Xylulose kinase</fullName>
        <ecNumber evidence="6">2.7.1.17</ecNumber>
    </recommendedName>
</protein>
<dbReference type="EC" id="2.7.1.17" evidence="6"/>
<dbReference type="Pfam" id="PF00370">
    <property type="entry name" value="FGGY_N"/>
    <property type="match status" value="1"/>
</dbReference>
<keyword evidence="4 6" id="KW-0418">Kinase</keyword>
<dbReference type="InterPro" id="IPR043129">
    <property type="entry name" value="ATPase_NBD"/>
</dbReference>
<dbReference type="InterPro" id="IPR042024">
    <property type="entry name" value="D-XK_euk"/>
</dbReference>
<dbReference type="Gene3D" id="3.30.420.40">
    <property type="match status" value="1"/>
</dbReference>
<keyword evidence="9" id="KW-1185">Reference proteome</keyword>